<dbReference type="EMBL" id="BAAASR010000002">
    <property type="protein sequence ID" value="GAA2478360.1"/>
    <property type="molecule type" value="Genomic_DNA"/>
</dbReference>
<comment type="caution">
    <text evidence="2">The sequence shown here is derived from an EMBL/GenBank/DDBJ whole genome shotgun (WGS) entry which is preliminary data.</text>
</comment>
<accession>A0ABN3L8K8</accession>
<name>A0ABN3L8K8_9ACTN</name>
<organism evidence="2 3">
    <name type="scientific">Streptomyces gobitricini</name>
    <dbReference type="NCBI Taxonomy" id="68211"/>
    <lineage>
        <taxon>Bacteria</taxon>
        <taxon>Bacillati</taxon>
        <taxon>Actinomycetota</taxon>
        <taxon>Actinomycetes</taxon>
        <taxon>Kitasatosporales</taxon>
        <taxon>Streptomycetaceae</taxon>
        <taxon>Streptomyces</taxon>
    </lineage>
</organism>
<gene>
    <name evidence="2" type="ORF">GCM10010393_05750</name>
</gene>
<protein>
    <submittedName>
        <fullName evidence="2">Uncharacterized protein</fullName>
    </submittedName>
</protein>
<feature type="compositionally biased region" description="Low complexity" evidence="1">
    <location>
        <begin position="71"/>
        <end position="92"/>
    </location>
</feature>
<feature type="region of interest" description="Disordered" evidence="1">
    <location>
        <begin position="43"/>
        <end position="92"/>
    </location>
</feature>
<evidence type="ECO:0000313" key="2">
    <source>
        <dbReference type="EMBL" id="GAA2478360.1"/>
    </source>
</evidence>
<dbReference type="Proteomes" id="UP001499942">
    <property type="component" value="Unassembled WGS sequence"/>
</dbReference>
<evidence type="ECO:0000256" key="1">
    <source>
        <dbReference type="SAM" id="MobiDB-lite"/>
    </source>
</evidence>
<feature type="compositionally biased region" description="Low complexity" evidence="1">
    <location>
        <begin position="43"/>
        <end position="56"/>
    </location>
</feature>
<reference evidence="2 3" key="1">
    <citation type="journal article" date="2019" name="Int. J. Syst. Evol. Microbiol.">
        <title>The Global Catalogue of Microorganisms (GCM) 10K type strain sequencing project: providing services to taxonomists for standard genome sequencing and annotation.</title>
        <authorList>
            <consortium name="The Broad Institute Genomics Platform"/>
            <consortium name="The Broad Institute Genome Sequencing Center for Infectious Disease"/>
            <person name="Wu L."/>
            <person name="Ma J."/>
        </authorList>
    </citation>
    <scope>NUCLEOTIDE SEQUENCE [LARGE SCALE GENOMIC DNA]</scope>
    <source>
        <strain evidence="2 3">JCM 5062</strain>
    </source>
</reference>
<proteinExistence type="predicted"/>
<evidence type="ECO:0000313" key="3">
    <source>
        <dbReference type="Proteomes" id="UP001499942"/>
    </source>
</evidence>
<sequence>MGTAMAPAVSAVTGSIGVVRRWPRMVRATGGEYAGALAVPSVAGGGAAADPGREPASGARTWAGKNGKRNATTAVAAAASPVRTSARSGPGS</sequence>
<keyword evidence="3" id="KW-1185">Reference proteome</keyword>